<feature type="domain" description="CHAT" evidence="1">
    <location>
        <begin position="925"/>
        <end position="1164"/>
    </location>
</feature>
<dbReference type="Pfam" id="PF12770">
    <property type="entry name" value="CHAT"/>
    <property type="match status" value="1"/>
</dbReference>
<gene>
    <name evidence="2" type="ORF">D7W81_05070</name>
</gene>
<sequence>MEKAVEVLIRNHLAEARLRRSSILWTPGSNRVEAVRAALAKWIRGARYISAVQEEIHQAVDLLFAEVEPVTEEELLEAFGTLRDTLDSDPRYLFKSSSQVDLLFLAAVLAQTGESGLLPEEALVALLLEAQALETRFARLGERIYRIRPQVLAELGAAFGQVSDHLRHMDLVVRLEQARCVALLVAQPSTGFALTQLQALVRDIQARLQETHDGEEAGPCPDGQPVRPARKARRIFQAGDLRSLEPFCSLPRLLTAARLALGRALVESPLDTPAHNFEQAFDAFNQAHEALAALGETERAVHSAVCALECLARLAQSDSDAEHPFQYQMRAYDLGRARREWVRSQPLPDPVSLRFLSLLEAAHIQASCWGSLLRLESLERPDPPVEERLLSRQRIIEEVLQGIRAHAFLVGSNASDHPWEALSHACAVSVQFTDFVEEVLREDPAAAASREETRRIKDRRRDLLRGLLGADFIEKLLEALSTASRSLWRQLEVSEDASPCPLPNALASPVRLYEAVVALMRILNVAQLPLTGPQLEQLQSSLGNLALPALPVKTLLDLADNEFAMLGWTLKAGTPLEDVLAHVEKRLGVLDTQLAWPALSASERTLLSDWMARLVLSLRLSTNDLAAVAPTRALALLDLTGASAFRTASLLHGMGERLQWMDFTANTVDSISEAILRNDSTGMMEDTPNIFANLYSARDDLDGWGRLKMIHEASRERWAVRTMFDEMLNEGISRVTVLPPDASASEKEYMALVTGVPPERWERREDGVYLVHQVPQGPEEIGEYVGRARHRLLECHGYLASRGLVSDGRAAPRATPEGLEAFLAAHPEVAILVPGFFPEVATPMSVFFHQGGHAQRQFIGSLDDIPERAPGGAALLEFQPALGKDLTERSQQSWQELEQVFARLCSGYESWARRLAEVLDCQGITGLLILHRGHQQVFLPWEDLRISPGGPRLGERFRMGHLHTLAPLPRHHRTDTPAREGVVQLHGEGLSHEQMEVARAIQLTLADHCCGRPPLSGKEAREARRLYHELKTARRVRLFLHGHHDRLNPDVDRLTLVDAEHRDDWVNLRSRDLRRLPLAGVECVELWACQGSSHGRELSEHGPGEEPEDVSAALLLAGASRVVASRWHVPALPSALLMERFALFVDDGLGEAQALEHARRECQTLFQRGGQLERAVVDRVVVSLRELAGRSAEVRDLELRGLLEEAVERALRELRARWYLGREGPGPRALPHLEGARERLVSFSAPRPERLAVSLREDPEAQAEALVADHLRFFRSPMCWAGWRLILRTLEDWRG</sequence>
<evidence type="ECO:0000313" key="3">
    <source>
        <dbReference type="Proteomes" id="UP000267003"/>
    </source>
</evidence>
<proteinExistence type="predicted"/>
<organism evidence="2 3">
    <name type="scientific">Corallococcus aberystwythensis</name>
    <dbReference type="NCBI Taxonomy" id="2316722"/>
    <lineage>
        <taxon>Bacteria</taxon>
        <taxon>Pseudomonadati</taxon>
        <taxon>Myxococcota</taxon>
        <taxon>Myxococcia</taxon>
        <taxon>Myxococcales</taxon>
        <taxon>Cystobacterineae</taxon>
        <taxon>Myxococcaceae</taxon>
        <taxon>Corallococcus</taxon>
    </lineage>
</organism>
<dbReference type="InterPro" id="IPR024983">
    <property type="entry name" value="CHAT_dom"/>
</dbReference>
<protein>
    <submittedName>
        <fullName evidence="2">CHAT domain-containing protein</fullName>
    </submittedName>
</protein>
<reference evidence="3" key="1">
    <citation type="submission" date="2018-09" db="EMBL/GenBank/DDBJ databases">
        <authorList>
            <person name="Livingstone P.G."/>
            <person name="Whitworth D.E."/>
        </authorList>
    </citation>
    <scope>NUCLEOTIDE SEQUENCE [LARGE SCALE GENOMIC DNA]</scope>
    <source>
        <strain evidence="3">AB050A</strain>
    </source>
</reference>
<dbReference type="Proteomes" id="UP000267003">
    <property type="component" value="Unassembled WGS sequence"/>
</dbReference>
<comment type="caution">
    <text evidence="2">The sequence shown here is derived from an EMBL/GenBank/DDBJ whole genome shotgun (WGS) entry which is preliminary data.</text>
</comment>
<evidence type="ECO:0000259" key="1">
    <source>
        <dbReference type="Pfam" id="PF12770"/>
    </source>
</evidence>
<keyword evidence="3" id="KW-1185">Reference proteome</keyword>
<accession>A0A3A8R6T9</accession>
<name>A0A3A8R6T9_9BACT</name>
<evidence type="ECO:0000313" key="2">
    <source>
        <dbReference type="EMBL" id="RKH72962.1"/>
    </source>
</evidence>
<dbReference type="EMBL" id="RAWK01000019">
    <property type="protein sequence ID" value="RKH72962.1"/>
    <property type="molecule type" value="Genomic_DNA"/>
</dbReference>